<evidence type="ECO:0008006" key="3">
    <source>
        <dbReference type="Google" id="ProtNLM"/>
    </source>
</evidence>
<dbReference type="Pfam" id="PF01126">
    <property type="entry name" value="Heme_oxygenase"/>
    <property type="match status" value="1"/>
</dbReference>
<dbReference type="AlphaFoldDB" id="A0A1L4CYX9"/>
<dbReference type="Proteomes" id="UP000184731">
    <property type="component" value="Chromosome"/>
</dbReference>
<evidence type="ECO:0000313" key="1">
    <source>
        <dbReference type="EMBL" id="APJ03140.1"/>
    </source>
</evidence>
<keyword evidence="2" id="KW-1185">Reference proteome</keyword>
<name>A0A1L4CYX9_9BACT</name>
<dbReference type="SUPFAM" id="SSF48613">
    <property type="entry name" value="Heme oxygenase-like"/>
    <property type="match status" value="1"/>
</dbReference>
<dbReference type="STRING" id="1915309.AXG55_04155"/>
<dbReference type="EMBL" id="CP017834">
    <property type="protein sequence ID" value="APJ03140.1"/>
    <property type="molecule type" value="Genomic_DNA"/>
</dbReference>
<dbReference type="GO" id="GO:0006788">
    <property type="term" value="P:heme oxidation"/>
    <property type="evidence" value="ECO:0007669"/>
    <property type="project" value="InterPro"/>
</dbReference>
<organism evidence="1 2">
    <name type="scientific">Silvanigrella aquatica</name>
    <dbReference type="NCBI Taxonomy" id="1915309"/>
    <lineage>
        <taxon>Bacteria</taxon>
        <taxon>Pseudomonadati</taxon>
        <taxon>Bdellovibrionota</taxon>
        <taxon>Oligoflexia</taxon>
        <taxon>Silvanigrellales</taxon>
        <taxon>Silvanigrellaceae</taxon>
        <taxon>Silvanigrella</taxon>
    </lineage>
</organism>
<reference evidence="1 2" key="1">
    <citation type="submission" date="2016-10" db="EMBL/GenBank/DDBJ databases">
        <title>Silvanigrella aquatica sp. nov., isolated from a freshwater lake located in the Black Forest, Germany, description of Silvanigrellaceae fam. nov., Silvanigrellales ord. nov., reclassification of the order Bdellovibrionales in the class Oligoflexia, reclassification of the families Bacteriovoracaceae and Halobacteriovoraceae in the new order Bacteriovoracales ord. nov., and reclassification of the family Pseudobacteriovoracaceae in the order Oligoflexiales.</title>
        <authorList>
            <person name="Hahn M.W."/>
            <person name="Schmidt J."/>
            <person name="Koll U."/>
            <person name="Rohde M."/>
            <person name="Verbag S."/>
            <person name="Pitt A."/>
            <person name="Nakai R."/>
            <person name="Naganuma T."/>
            <person name="Lang E."/>
        </authorList>
    </citation>
    <scope>NUCLEOTIDE SEQUENCE [LARGE SCALE GENOMIC DNA]</scope>
    <source>
        <strain evidence="1 2">MWH-Nonnen-W8red</strain>
    </source>
</reference>
<dbReference type="RefSeq" id="WP_148696864.1">
    <property type="nucleotide sequence ID" value="NZ_CP017834.1"/>
</dbReference>
<evidence type="ECO:0000313" key="2">
    <source>
        <dbReference type="Proteomes" id="UP000184731"/>
    </source>
</evidence>
<proteinExistence type="predicted"/>
<dbReference type="GO" id="GO:0004392">
    <property type="term" value="F:heme oxygenase (decyclizing) activity"/>
    <property type="evidence" value="ECO:0007669"/>
    <property type="project" value="InterPro"/>
</dbReference>
<accession>A0A1L4CYX9</accession>
<sequence>MNIKNNSFPKIHDLLKEATASLHKKVENVNTLTFDRPSINHYIQYISIMYRILNPIEKELLKYRVSLEEIFNININAFIRIPLLKLDLQQLNIPESNLTPSHFIPCINSIPQCLGILYVLEGSNLGGQVLYKKLSSIHGDKLKGAMNFLLGKGSETFKNWKYFLNHLIEYSELNPNHNEEIIKYAKKIFECFEKEFAN</sequence>
<dbReference type="Gene3D" id="1.20.910.10">
    <property type="entry name" value="Heme oxygenase-like"/>
    <property type="match status" value="1"/>
</dbReference>
<protein>
    <recommendedName>
        <fullName evidence="3">Heme oxygenase</fullName>
    </recommendedName>
</protein>
<dbReference type="InterPro" id="IPR016084">
    <property type="entry name" value="Haem_Oase-like_multi-hlx"/>
</dbReference>
<dbReference type="KEGG" id="saqi:AXG55_04155"/>
<dbReference type="OrthoDB" id="114943at2"/>
<dbReference type="InterPro" id="IPR016053">
    <property type="entry name" value="Haem_Oase-like"/>
</dbReference>
<dbReference type="CDD" id="cd19166">
    <property type="entry name" value="HemeO-bac"/>
    <property type="match status" value="1"/>
</dbReference>
<gene>
    <name evidence="1" type="ORF">AXG55_04155</name>
</gene>